<evidence type="ECO:0000313" key="2">
    <source>
        <dbReference type="EMBL" id="MEE6148213.1"/>
    </source>
</evidence>
<evidence type="ECO:0000313" key="3">
    <source>
        <dbReference type="Proteomes" id="UP001332931"/>
    </source>
</evidence>
<keyword evidence="3" id="KW-1185">Reference proteome</keyword>
<organism evidence="2 3">
    <name type="scientific">Olsenella absiana</name>
    <dbReference type="NCBI Taxonomy" id="3115222"/>
    <lineage>
        <taxon>Bacteria</taxon>
        <taxon>Bacillati</taxon>
        <taxon>Actinomycetota</taxon>
        <taxon>Coriobacteriia</taxon>
        <taxon>Coriobacteriales</taxon>
        <taxon>Atopobiaceae</taxon>
        <taxon>Olsenella</taxon>
    </lineage>
</organism>
<proteinExistence type="predicted"/>
<dbReference type="Pfam" id="PF17651">
    <property type="entry name" value="Raco_middle"/>
    <property type="match status" value="1"/>
</dbReference>
<gene>
    <name evidence="2" type="ORF">VXJ25_09510</name>
</gene>
<feature type="domain" description="2Fe-2S ferredoxin-type" evidence="1">
    <location>
        <begin position="2"/>
        <end position="72"/>
    </location>
</feature>
<protein>
    <submittedName>
        <fullName evidence="2">ASKHA domain-containing protein</fullName>
    </submittedName>
</protein>
<dbReference type="PANTHER" id="PTHR42895:SF1">
    <property type="entry name" value="IRON-SULFUR CLUSTER PROTEIN"/>
    <property type="match status" value="1"/>
</dbReference>
<evidence type="ECO:0000259" key="1">
    <source>
        <dbReference type="PROSITE" id="PS51085"/>
    </source>
</evidence>
<comment type="caution">
    <text evidence="2">The sequence shown here is derived from an EMBL/GenBank/DDBJ whole genome shotgun (WGS) entry which is preliminary data.</text>
</comment>
<dbReference type="PROSITE" id="PS51085">
    <property type="entry name" value="2FE2S_FER_2"/>
    <property type="match status" value="1"/>
</dbReference>
<dbReference type="RefSeq" id="WP_330958981.1">
    <property type="nucleotide sequence ID" value="NZ_JAZGJQ010000016.1"/>
</dbReference>
<dbReference type="Pfam" id="PF14574">
    <property type="entry name" value="RACo_C_ter"/>
    <property type="match status" value="1"/>
</dbReference>
<dbReference type="InterPro" id="IPR041414">
    <property type="entry name" value="Raco-like_middle"/>
</dbReference>
<dbReference type="Gene3D" id="3.10.20.30">
    <property type="match status" value="1"/>
</dbReference>
<dbReference type="InterPro" id="IPR001041">
    <property type="entry name" value="2Fe-2S_ferredoxin-type"/>
</dbReference>
<reference evidence="2 3" key="1">
    <citation type="submission" date="2024-01" db="EMBL/GenBank/DDBJ databases">
        <title>Description of Olsenella sp. nov., isolated from pig feces.</title>
        <authorList>
            <person name="Chang Y.-H."/>
        </authorList>
    </citation>
    <scope>NUCLEOTIDE SEQUENCE [LARGE SCALE GENOMIC DNA]</scope>
    <source>
        <strain evidence="2 3">YH-ols2223</strain>
    </source>
</reference>
<dbReference type="InterPro" id="IPR012675">
    <property type="entry name" value="Beta-grasp_dom_sf"/>
</dbReference>
<sequence>MPKVRLLRENEEVECERGTNLYALLAARDLVDGPCGGKGVCGKCAVGVDGRRVLACKYAVDKDVDVVTAPKDDIADIEVSGYHVEVEPDPAEEGALGLAVDVGTTTVVVTLVELRSGAELRSASCLNSQKAYGQDVITRIHFTMDEPGGLAVLAGLVRADLERLAAAVCAEEGVDPSQVRRVVVSGNTTMVHLFAGVDPSSIAQAPFTPRLTGAVRGTGADFGLASLAEAEVFCVPCVAAYVGGDIVSGVVACDLLAPASGRTLFIDIGTNGEIVLADAGELVTCSCAAGPALEGMNISCGMRASAGAIEDVRIEGDSLSYRTIGGGEPRGICGSGIVAAVGQGVASGVIGRSGRLSKASPLVARRDGRLALVLDEARGLYLTQGDVRQVQLSKGAILAAIEALLHDRGLAAGDVARVAVSGQFGRHLSAESLVDAGFFPRAWEERITYTGNTSQSGAVLCLVSEEMRARSERVGSHAHYLELSTLEGYDRLFVDAMAFC</sequence>
<accession>A0ABU7RCF5</accession>
<dbReference type="Gene3D" id="3.30.420.480">
    <property type="entry name" value="Domain of unknown function (DUF4445)"/>
    <property type="match status" value="1"/>
</dbReference>
<dbReference type="InterPro" id="IPR027980">
    <property type="entry name" value="RACo_C"/>
</dbReference>
<name>A0ABU7RCF5_9ACTN</name>
<dbReference type="EMBL" id="JAZGJQ010000016">
    <property type="protein sequence ID" value="MEE6148213.1"/>
    <property type="molecule type" value="Genomic_DNA"/>
</dbReference>
<dbReference type="PANTHER" id="PTHR42895">
    <property type="entry name" value="IRON-SULFUR CLUSTER-BINDING PROTEIN-RELATED"/>
    <property type="match status" value="1"/>
</dbReference>
<dbReference type="InterPro" id="IPR042259">
    <property type="entry name" value="Raco-like_middle_sf"/>
</dbReference>
<dbReference type="SUPFAM" id="SSF54292">
    <property type="entry name" value="2Fe-2S ferredoxin-like"/>
    <property type="match status" value="1"/>
</dbReference>
<dbReference type="InterPro" id="IPR052911">
    <property type="entry name" value="Corrinoid_activation_enz"/>
</dbReference>
<dbReference type="InterPro" id="IPR036010">
    <property type="entry name" value="2Fe-2S_ferredoxin-like_sf"/>
</dbReference>
<dbReference type="Proteomes" id="UP001332931">
    <property type="component" value="Unassembled WGS sequence"/>
</dbReference>